<dbReference type="InterPro" id="IPR002123">
    <property type="entry name" value="Plipid/glycerol_acylTrfase"/>
</dbReference>
<name>A0A841L692_9SPHN</name>
<feature type="transmembrane region" description="Helical" evidence="8">
    <location>
        <begin position="17"/>
        <end position="38"/>
    </location>
</feature>
<evidence type="ECO:0000259" key="9">
    <source>
        <dbReference type="SMART" id="SM00563"/>
    </source>
</evidence>
<comment type="caution">
    <text evidence="10">The sequence shown here is derived from an EMBL/GenBank/DDBJ whole genome shotgun (WGS) entry which is preliminary data.</text>
</comment>
<proteinExistence type="predicted"/>
<keyword evidence="4 8" id="KW-1133">Transmembrane helix</keyword>
<dbReference type="SMART" id="SM00563">
    <property type="entry name" value="PlsC"/>
    <property type="match status" value="1"/>
</dbReference>
<feature type="domain" description="Phospholipid/glycerol acyltransferase" evidence="9">
    <location>
        <begin position="71"/>
        <end position="185"/>
    </location>
</feature>
<gene>
    <name evidence="10" type="ORF">FHS79_002122</name>
</gene>
<comment type="subcellular location">
    <subcellularLocation>
        <location evidence="1">Membrane</location>
    </subcellularLocation>
</comment>
<protein>
    <submittedName>
        <fullName evidence="10">1-acyl-sn-glycerol-3-phosphate acyltransferase</fullName>
        <ecNumber evidence="10">2.3.1.51</ecNumber>
    </submittedName>
</protein>
<keyword evidence="6 8" id="KW-0472">Membrane</keyword>
<dbReference type="Proteomes" id="UP000538147">
    <property type="component" value="Unassembled WGS sequence"/>
</dbReference>
<dbReference type="RefSeq" id="WP_341534439.1">
    <property type="nucleotide sequence ID" value="NZ_JACIIV010000014.1"/>
</dbReference>
<evidence type="ECO:0000256" key="5">
    <source>
        <dbReference type="ARBA" id="ARBA00023098"/>
    </source>
</evidence>
<keyword evidence="7 10" id="KW-0012">Acyltransferase</keyword>
<dbReference type="PANTHER" id="PTHR23063">
    <property type="entry name" value="PHOSPHOLIPID ACYLTRANSFERASE"/>
    <property type="match status" value="1"/>
</dbReference>
<evidence type="ECO:0000256" key="1">
    <source>
        <dbReference type="ARBA" id="ARBA00004370"/>
    </source>
</evidence>
<dbReference type="AlphaFoldDB" id="A0A841L692"/>
<evidence type="ECO:0000256" key="8">
    <source>
        <dbReference type="SAM" id="Phobius"/>
    </source>
</evidence>
<dbReference type="EMBL" id="JACIIV010000014">
    <property type="protein sequence ID" value="MBB6227940.1"/>
    <property type="molecule type" value="Genomic_DNA"/>
</dbReference>
<evidence type="ECO:0000256" key="2">
    <source>
        <dbReference type="ARBA" id="ARBA00022679"/>
    </source>
</evidence>
<keyword evidence="11" id="KW-1185">Reference proteome</keyword>
<dbReference type="GO" id="GO:0003841">
    <property type="term" value="F:1-acylglycerol-3-phosphate O-acyltransferase activity"/>
    <property type="evidence" value="ECO:0007669"/>
    <property type="project" value="UniProtKB-EC"/>
</dbReference>
<dbReference type="GO" id="GO:0016020">
    <property type="term" value="C:membrane"/>
    <property type="evidence" value="ECO:0007669"/>
    <property type="project" value="UniProtKB-SubCell"/>
</dbReference>
<dbReference type="Pfam" id="PF01553">
    <property type="entry name" value="Acyltransferase"/>
    <property type="match status" value="1"/>
</dbReference>
<evidence type="ECO:0000256" key="4">
    <source>
        <dbReference type="ARBA" id="ARBA00022989"/>
    </source>
</evidence>
<sequence>MGPLKTVIRHPLASLRLALRVAALLVALAITLPGHWLAKPPSPWPRRFLAATSRILGVRITSQGRPLLHDVFHVANHIGWIDIPILASLTGTAFVAQDKIRDWPIVGWLARLNNTVFVSRTDRRSVGTQVEELRAALAERQPVAIFPEGTTTDGRSLLPFKPALFAVLMPPPRRIVIQPVAICLDDTGRDLAWIGEETAPENAWRVFTSPRPIHCHLRFLEPFDPGDHPDRKTIAAQARTRIAAALAEHYGHPVP</sequence>
<evidence type="ECO:0000313" key="11">
    <source>
        <dbReference type="Proteomes" id="UP000538147"/>
    </source>
</evidence>
<evidence type="ECO:0000256" key="7">
    <source>
        <dbReference type="ARBA" id="ARBA00023315"/>
    </source>
</evidence>
<keyword evidence="3 8" id="KW-0812">Transmembrane</keyword>
<reference evidence="10 11" key="1">
    <citation type="submission" date="2020-08" db="EMBL/GenBank/DDBJ databases">
        <title>Genomic Encyclopedia of Type Strains, Phase IV (KMG-IV): sequencing the most valuable type-strain genomes for metagenomic binning, comparative biology and taxonomic classification.</title>
        <authorList>
            <person name="Goeker M."/>
        </authorList>
    </citation>
    <scope>NUCLEOTIDE SEQUENCE [LARGE SCALE GENOMIC DNA]</scope>
    <source>
        <strain evidence="10 11">DSM 102189</strain>
    </source>
</reference>
<dbReference type="GO" id="GO:0006629">
    <property type="term" value="P:lipid metabolic process"/>
    <property type="evidence" value="ECO:0007669"/>
    <property type="project" value="UniProtKB-KW"/>
</dbReference>
<dbReference type="EC" id="2.3.1.51" evidence="10"/>
<keyword evidence="5" id="KW-0443">Lipid metabolism</keyword>
<evidence type="ECO:0000313" key="10">
    <source>
        <dbReference type="EMBL" id="MBB6227940.1"/>
    </source>
</evidence>
<keyword evidence="2 10" id="KW-0808">Transferase</keyword>
<evidence type="ECO:0000256" key="3">
    <source>
        <dbReference type="ARBA" id="ARBA00022692"/>
    </source>
</evidence>
<accession>A0A841L692</accession>
<evidence type="ECO:0000256" key="6">
    <source>
        <dbReference type="ARBA" id="ARBA00023136"/>
    </source>
</evidence>
<dbReference type="SUPFAM" id="SSF69593">
    <property type="entry name" value="Glycerol-3-phosphate (1)-acyltransferase"/>
    <property type="match status" value="1"/>
</dbReference>
<organism evidence="10 11">
    <name type="scientific">Polymorphobacter multimanifer</name>
    <dbReference type="NCBI Taxonomy" id="1070431"/>
    <lineage>
        <taxon>Bacteria</taxon>
        <taxon>Pseudomonadati</taxon>
        <taxon>Pseudomonadota</taxon>
        <taxon>Alphaproteobacteria</taxon>
        <taxon>Sphingomonadales</taxon>
        <taxon>Sphingosinicellaceae</taxon>
        <taxon>Polymorphobacter</taxon>
    </lineage>
</organism>
<dbReference type="PANTHER" id="PTHR23063:SF52">
    <property type="entry name" value="LYSOPHOSPHATIDYLCHOLINE ACYLTRANSFERASE"/>
    <property type="match status" value="1"/>
</dbReference>